<evidence type="ECO:0000313" key="6">
    <source>
        <dbReference type="EMBL" id="GGY61169.1"/>
    </source>
</evidence>
<keyword evidence="2" id="KW-0472">Membrane</keyword>
<dbReference type="PANTHER" id="PTHR40980">
    <property type="entry name" value="PLUG DOMAIN-CONTAINING PROTEIN"/>
    <property type="match status" value="1"/>
</dbReference>
<dbReference type="SUPFAM" id="SSF56935">
    <property type="entry name" value="Porins"/>
    <property type="match status" value="1"/>
</dbReference>
<comment type="caution">
    <text evidence="6">The sequence shown here is derived from an EMBL/GenBank/DDBJ whole genome shotgun (WGS) entry which is preliminary data.</text>
</comment>
<keyword evidence="7" id="KW-1185">Reference proteome</keyword>
<proteinExistence type="predicted"/>
<keyword evidence="6" id="KW-0675">Receptor</keyword>
<comment type="subcellular location">
    <subcellularLocation>
        <location evidence="1">Cell outer membrane</location>
    </subcellularLocation>
</comment>
<feature type="domain" description="TonB-dependent receptor plug" evidence="5">
    <location>
        <begin position="54"/>
        <end position="156"/>
    </location>
</feature>
<dbReference type="Gene3D" id="2.40.170.20">
    <property type="entry name" value="TonB-dependent receptor, beta-barrel domain"/>
    <property type="match status" value="1"/>
</dbReference>
<feature type="signal peptide" evidence="4">
    <location>
        <begin position="1"/>
        <end position="27"/>
    </location>
</feature>
<evidence type="ECO:0000256" key="3">
    <source>
        <dbReference type="ARBA" id="ARBA00023237"/>
    </source>
</evidence>
<dbReference type="Proteomes" id="UP000619761">
    <property type="component" value="Unassembled WGS sequence"/>
</dbReference>
<dbReference type="InterPro" id="IPR010104">
    <property type="entry name" value="TonB_rcpt_bac"/>
</dbReference>
<sequence>MKKLPFNHMLALLSTMTLVAGSHAVYAQQAAAEAEEVVVTGFKASLEKAQEVKKASSSIVEAIAAEDIGKLPDSSIAESLARLPGLAGERRDGRTSGLSVRGFNENYVATTMNGREILGIGDNRGVEYDLYPSEIISGATIYKTPDATLVNQGLGGIVNLSTIRPLDHAPVMSVSGNFEQNDLKSANPDFKDTGHRLAFTYADKFADDTIGVALSVATMESPSQEQQFRAWGYTDVDTNGDGVNDARAIGGQDTNVRSSLMKRDTYSGVFQYRPNDKVEVTVDALHIDFNDDKVFRGYEEGFAWGGGAVNTYGNVVDGLAMSGTTSNFASVIRNDGDSKEAKLDTFGLNVKYFLSDEWSLTLDAATGKSEKDQLDMESYSGVGRAPFGGAVTAGPQGAKNARAWTMTSKGAFFSAHPSLTQPDYSNAAIIKLAGPQAWGGGASPAFGGRNDQQDGFVNNPHFEEELTTLRLQASGDVEFSIVTGVEFGINYSDRSKSKVNYGAFLTSPEYYAADGVTIDAGDAAVPTKYITGVADLSVFGLGKMLAYDGIQMYRDGYYKETPAALFETNRLGDTYTVDEEVTTLFGMAKFETGVLTGNVGLQVISTDQSATGFATQTKAGGYVQATPVKDGKKYVQLLPSLNMNFQITDDQVVRFASAKTQSRSRMDDMRPNSTIGFSFDTARRNSTDPLFSAWSASSGNSTLKPTEAIQFDLSYEWYFAEDGLLSAAYFYKDLQSWNLNTRVVTDFSSYIIPGYHDVFTAADTAAGYSLKSKQGVTTANVAAGSGYAAGTEFQANIPLRLVSDYLDGLGVIASAAFMDGEIDNAGVKQEVPGLSKETYQLTVYYENSGFEARVSARKRDEYLSETQGLSLALTPGTDLGATLVDAQIGYNFANSGIQALEGLTITLQAQNLTNESTVVTEPDDAREIDRYQNFGANYLLGFSYKF</sequence>
<evidence type="ECO:0000259" key="5">
    <source>
        <dbReference type="Pfam" id="PF07715"/>
    </source>
</evidence>
<dbReference type="InterPro" id="IPR036942">
    <property type="entry name" value="Beta-barrel_TonB_sf"/>
</dbReference>
<dbReference type="EMBL" id="BMYZ01000001">
    <property type="protein sequence ID" value="GGY61169.1"/>
    <property type="molecule type" value="Genomic_DNA"/>
</dbReference>
<name>A0ABQ3AQT1_9GAMM</name>
<evidence type="ECO:0000256" key="4">
    <source>
        <dbReference type="SAM" id="SignalP"/>
    </source>
</evidence>
<dbReference type="NCBIfam" id="TIGR01782">
    <property type="entry name" value="TonB-Xanth-Caul"/>
    <property type="match status" value="1"/>
</dbReference>
<dbReference type="PANTHER" id="PTHR40980:SF3">
    <property type="entry name" value="TONB-DEPENDENT RECEPTOR-LIKE BETA-BARREL DOMAIN-CONTAINING PROTEIN"/>
    <property type="match status" value="1"/>
</dbReference>
<reference evidence="7" key="1">
    <citation type="journal article" date="2019" name="Int. J. Syst. Evol. Microbiol.">
        <title>The Global Catalogue of Microorganisms (GCM) 10K type strain sequencing project: providing services to taxonomists for standard genome sequencing and annotation.</title>
        <authorList>
            <consortium name="The Broad Institute Genomics Platform"/>
            <consortium name="The Broad Institute Genome Sequencing Center for Infectious Disease"/>
            <person name="Wu L."/>
            <person name="Ma J."/>
        </authorList>
    </citation>
    <scope>NUCLEOTIDE SEQUENCE [LARGE SCALE GENOMIC DNA]</scope>
    <source>
        <strain evidence="7">KCTC 32239</strain>
    </source>
</reference>
<organism evidence="6 7">
    <name type="scientific">Cellvibrio zantedeschiae</name>
    <dbReference type="NCBI Taxonomy" id="1237077"/>
    <lineage>
        <taxon>Bacteria</taxon>
        <taxon>Pseudomonadati</taxon>
        <taxon>Pseudomonadota</taxon>
        <taxon>Gammaproteobacteria</taxon>
        <taxon>Cellvibrionales</taxon>
        <taxon>Cellvibrionaceae</taxon>
        <taxon>Cellvibrio</taxon>
    </lineage>
</organism>
<keyword evidence="4" id="KW-0732">Signal</keyword>
<dbReference type="InterPro" id="IPR012910">
    <property type="entry name" value="Plug_dom"/>
</dbReference>
<accession>A0ABQ3AQT1</accession>
<evidence type="ECO:0000313" key="7">
    <source>
        <dbReference type="Proteomes" id="UP000619761"/>
    </source>
</evidence>
<protein>
    <submittedName>
        <fullName evidence="6">TonB-dependent receptor</fullName>
    </submittedName>
</protein>
<dbReference type="InterPro" id="IPR037066">
    <property type="entry name" value="Plug_dom_sf"/>
</dbReference>
<gene>
    <name evidence="6" type="primary">malA</name>
    <name evidence="6" type="ORF">GCM10011613_00680</name>
</gene>
<dbReference type="Gene3D" id="2.170.130.10">
    <property type="entry name" value="TonB-dependent receptor, plug domain"/>
    <property type="match status" value="1"/>
</dbReference>
<keyword evidence="3" id="KW-0998">Cell outer membrane</keyword>
<dbReference type="RefSeq" id="WP_189414969.1">
    <property type="nucleotide sequence ID" value="NZ_BMYZ01000001.1"/>
</dbReference>
<evidence type="ECO:0000256" key="2">
    <source>
        <dbReference type="ARBA" id="ARBA00023136"/>
    </source>
</evidence>
<evidence type="ECO:0000256" key="1">
    <source>
        <dbReference type="ARBA" id="ARBA00004442"/>
    </source>
</evidence>
<dbReference type="Pfam" id="PF07715">
    <property type="entry name" value="Plug"/>
    <property type="match status" value="1"/>
</dbReference>
<feature type="chain" id="PRO_5047164676" evidence="4">
    <location>
        <begin position="28"/>
        <end position="946"/>
    </location>
</feature>